<proteinExistence type="predicted"/>
<gene>
    <name evidence="3" type="ORF">F3Y22_tig00113124pilonHSYRG00435</name>
</gene>
<accession>A0A6A2X717</accession>
<dbReference type="InterPro" id="IPR002885">
    <property type="entry name" value="PPR_rpt"/>
</dbReference>
<dbReference type="FunFam" id="1.25.40.10:FF:000090">
    <property type="entry name" value="Pentatricopeptide repeat-containing protein, chloroplastic"/>
    <property type="match status" value="1"/>
</dbReference>
<evidence type="ECO:0000256" key="1">
    <source>
        <dbReference type="ARBA" id="ARBA00022737"/>
    </source>
</evidence>
<dbReference type="PROSITE" id="PS51375">
    <property type="entry name" value="PPR"/>
    <property type="match status" value="4"/>
</dbReference>
<evidence type="ECO:0000256" key="2">
    <source>
        <dbReference type="PROSITE-ProRule" id="PRU00708"/>
    </source>
</evidence>
<dbReference type="GO" id="GO:0003723">
    <property type="term" value="F:RNA binding"/>
    <property type="evidence" value="ECO:0007669"/>
    <property type="project" value="InterPro"/>
</dbReference>
<dbReference type="InterPro" id="IPR046960">
    <property type="entry name" value="PPR_At4g14850-like_plant"/>
</dbReference>
<dbReference type="InterPro" id="IPR011990">
    <property type="entry name" value="TPR-like_helical_dom_sf"/>
</dbReference>
<sequence>MKVKDVFSWNAMVTGYSQVGRFEKALGLFEKMKENIELGVVTWSSVIASYAQQDRGYEALSVFRQMQGKEIHGYVIKSVLNYDWNDPGDDLMVINGLIDMYDKCESTNIARFMFDSVVPSNRNVVTWTFMIGGFAQHGEANDALKLFSEMFQDDMYSKSGNIHAARVVFDNMQHKNSVSWTSLLTSYGMQGYGDEAIEVLDDMRAAGFVPDGITFLVLLYVCCHSGMIDQGIKFFESMHTEYDVIPGLEHYACMIDLLGRASKFDQALKLIRNMPMEPTAIVWTALLSGCRIHGHVEIGKKAAAKLR</sequence>
<keyword evidence="1" id="KW-0677">Repeat</keyword>
<evidence type="ECO:0000313" key="4">
    <source>
        <dbReference type="Proteomes" id="UP000436088"/>
    </source>
</evidence>
<dbReference type="GO" id="GO:0009451">
    <property type="term" value="P:RNA modification"/>
    <property type="evidence" value="ECO:0007669"/>
    <property type="project" value="InterPro"/>
</dbReference>
<organism evidence="3 4">
    <name type="scientific">Hibiscus syriacus</name>
    <name type="common">Rose of Sharon</name>
    <dbReference type="NCBI Taxonomy" id="106335"/>
    <lineage>
        <taxon>Eukaryota</taxon>
        <taxon>Viridiplantae</taxon>
        <taxon>Streptophyta</taxon>
        <taxon>Embryophyta</taxon>
        <taxon>Tracheophyta</taxon>
        <taxon>Spermatophyta</taxon>
        <taxon>Magnoliopsida</taxon>
        <taxon>eudicotyledons</taxon>
        <taxon>Gunneridae</taxon>
        <taxon>Pentapetalae</taxon>
        <taxon>rosids</taxon>
        <taxon>malvids</taxon>
        <taxon>Malvales</taxon>
        <taxon>Malvaceae</taxon>
        <taxon>Malvoideae</taxon>
        <taxon>Hibiscus</taxon>
    </lineage>
</organism>
<evidence type="ECO:0000313" key="3">
    <source>
        <dbReference type="EMBL" id="KAE8662925.1"/>
    </source>
</evidence>
<dbReference type="Gene3D" id="1.25.40.10">
    <property type="entry name" value="Tetratricopeptide repeat domain"/>
    <property type="match status" value="3"/>
</dbReference>
<dbReference type="Proteomes" id="UP000436088">
    <property type="component" value="Unassembled WGS sequence"/>
</dbReference>
<feature type="repeat" description="PPR" evidence="2">
    <location>
        <begin position="176"/>
        <end position="210"/>
    </location>
</feature>
<keyword evidence="4" id="KW-1185">Reference proteome</keyword>
<dbReference type="EMBL" id="VEPZ02001693">
    <property type="protein sequence ID" value="KAE8662925.1"/>
    <property type="molecule type" value="Genomic_DNA"/>
</dbReference>
<protein>
    <submittedName>
        <fullName evidence="3">Detected protein of confused Function</fullName>
    </submittedName>
</protein>
<feature type="repeat" description="PPR" evidence="2">
    <location>
        <begin position="123"/>
        <end position="157"/>
    </location>
</feature>
<reference evidence="3" key="1">
    <citation type="submission" date="2019-09" db="EMBL/GenBank/DDBJ databases">
        <title>Draft genome information of white flower Hibiscus syriacus.</title>
        <authorList>
            <person name="Kim Y.-M."/>
        </authorList>
    </citation>
    <scope>NUCLEOTIDE SEQUENCE [LARGE SCALE GENOMIC DNA]</scope>
    <source>
        <strain evidence="3">YM2019G1</strain>
    </source>
</reference>
<feature type="repeat" description="PPR" evidence="2">
    <location>
        <begin position="39"/>
        <end position="73"/>
    </location>
</feature>
<dbReference type="Pfam" id="PF13041">
    <property type="entry name" value="PPR_2"/>
    <property type="match status" value="1"/>
</dbReference>
<name>A0A6A2X717_HIBSY</name>
<dbReference type="Pfam" id="PF12854">
    <property type="entry name" value="PPR_1"/>
    <property type="match status" value="1"/>
</dbReference>
<dbReference type="AlphaFoldDB" id="A0A6A2X717"/>
<comment type="caution">
    <text evidence="3">The sequence shown here is derived from an EMBL/GenBank/DDBJ whole genome shotgun (WGS) entry which is preliminary data.</text>
</comment>
<dbReference type="PANTHER" id="PTHR47926:SF445">
    <property type="entry name" value="DYW DOMAIN-CONTAINING PROTEIN"/>
    <property type="match status" value="1"/>
</dbReference>
<feature type="repeat" description="PPR" evidence="2">
    <location>
        <begin position="5"/>
        <end position="35"/>
    </location>
</feature>
<dbReference type="PANTHER" id="PTHR47926">
    <property type="entry name" value="PENTATRICOPEPTIDE REPEAT-CONTAINING PROTEIN"/>
    <property type="match status" value="1"/>
</dbReference>
<dbReference type="NCBIfam" id="TIGR00756">
    <property type="entry name" value="PPR"/>
    <property type="match status" value="5"/>
</dbReference>
<dbReference type="Pfam" id="PF01535">
    <property type="entry name" value="PPR"/>
    <property type="match status" value="3"/>
</dbReference>